<keyword evidence="2" id="KW-1185">Reference proteome</keyword>
<protein>
    <submittedName>
        <fullName evidence="1">Cof-like hydrolase</fullName>
    </submittedName>
</protein>
<dbReference type="Gene3D" id="3.30.1240.10">
    <property type="match status" value="1"/>
</dbReference>
<proteinExistence type="predicted"/>
<dbReference type="GO" id="GO:0005829">
    <property type="term" value="C:cytosol"/>
    <property type="evidence" value="ECO:0007669"/>
    <property type="project" value="TreeGrafter"/>
</dbReference>
<dbReference type="PATRIC" id="fig|633147.7.peg.20"/>
<dbReference type="eggNOG" id="COG0561">
    <property type="taxonomic scope" value="Bacteria"/>
</dbReference>
<dbReference type="Pfam" id="PF08282">
    <property type="entry name" value="Hydrolase_3"/>
    <property type="match status" value="1"/>
</dbReference>
<dbReference type="RefSeq" id="WP_013252349.1">
    <property type="nucleotide sequence ID" value="NC_014363.1"/>
</dbReference>
<dbReference type="Gene3D" id="3.40.50.1000">
    <property type="entry name" value="HAD superfamily/HAD-like"/>
    <property type="match status" value="1"/>
</dbReference>
<dbReference type="PANTHER" id="PTHR10000">
    <property type="entry name" value="PHOSPHOSERINE PHOSPHATASE"/>
    <property type="match status" value="1"/>
</dbReference>
<dbReference type="SFLD" id="SFLDG01140">
    <property type="entry name" value="C2.B:_Phosphomannomutase_and_P"/>
    <property type="match status" value="1"/>
</dbReference>
<dbReference type="PROSITE" id="PS01228">
    <property type="entry name" value="COF_1"/>
    <property type="match status" value="1"/>
</dbReference>
<dbReference type="HOGENOM" id="CLU_044146_7_0_11"/>
<dbReference type="SFLD" id="SFLDS00003">
    <property type="entry name" value="Haloacid_Dehalogenase"/>
    <property type="match status" value="1"/>
</dbReference>
<evidence type="ECO:0000313" key="1">
    <source>
        <dbReference type="EMBL" id="ADK68597.1"/>
    </source>
</evidence>
<dbReference type="NCBIfam" id="TIGR00099">
    <property type="entry name" value="Cof-subfamily"/>
    <property type="match status" value="1"/>
</dbReference>
<dbReference type="SUPFAM" id="SSF56784">
    <property type="entry name" value="HAD-like"/>
    <property type="match status" value="1"/>
</dbReference>
<accession>E1QWU4</accession>
<reference evidence="1 2" key="1">
    <citation type="journal article" date="2010" name="Stand. Genomic Sci.">
        <title>Complete genome sequence of Olsenella uli type strain (VPI D76D-27C).</title>
        <authorList>
            <person name="Goker M."/>
            <person name="Held B."/>
            <person name="Lucas S."/>
            <person name="Nolan M."/>
            <person name="Yasawong M."/>
            <person name="Glavina Del Rio T."/>
            <person name="Tice H."/>
            <person name="Cheng J.F."/>
            <person name="Bruce D."/>
            <person name="Detter J.C."/>
            <person name="Tapia R."/>
            <person name="Han C."/>
            <person name="Goodwin L."/>
            <person name="Pitluck S."/>
            <person name="Liolios K."/>
            <person name="Ivanova N."/>
            <person name="Mavromatis K."/>
            <person name="Mikhailova N."/>
            <person name="Pati A."/>
            <person name="Chen A."/>
            <person name="Palaniappan K."/>
            <person name="Land M."/>
            <person name="Hauser L."/>
            <person name="Chang Y.J."/>
            <person name="Jeffries C.D."/>
            <person name="Rohde M."/>
            <person name="Sikorski J."/>
            <person name="Pukall R."/>
            <person name="Woyke T."/>
            <person name="Bristow J."/>
            <person name="Eisen J.A."/>
            <person name="Markowitz V."/>
            <person name="Hugenholtz P."/>
            <person name="Kyrpides N.C."/>
            <person name="Klenk H.P."/>
            <person name="Lapidus A."/>
        </authorList>
    </citation>
    <scope>NUCLEOTIDE SEQUENCE [LARGE SCALE GENOMIC DNA]</scope>
    <source>
        <strain evidence="2">ATCC 49627 / DSM 7084 / CIP 109912 / JCM 12494 / NCIMB 702895 / VPI D76D-27C</strain>
    </source>
</reference>
<dbReference type="GeneID" id="78512886"/>
<dbReference type="EMBL" id="CP002106">
    <property type="protein sequence ID" value="ADK68597.1"/>
    <property type="molecule type" value="Genomic_DNA"/>
</dbReference>
<dbReference type="Proteomes" id="UP000000333">
    <property type="component" value="Chromosome"/>
</dbReference>
<dbReference type="InterPro" id="IPR036412">
    <property type="entry name" value="HAD-like_sf"/>
</dbReference>
<dbReference type="OrthoDB" id="3180855at2"/>
<dbReference type="NCBIfam" id="TIGR01484">
    <property type="entry name" value="HAD-SF-IIB"/>
    <property type="match status" value="1"/>
</dbReference>
<dbReference type="STRING" id="633147.Olsu_1498"/>
<name>E1QWU4_OLSUV</name>
<dbReference type="InterPro" id="IPR023214">
    <property type="entry name" value="HAD_sf"/>
</dbReference>
<dbReference type="GO" id="GO:0016791">
    <property type="term" value="F:phosphatase activity"/>
    <property type="evidence" value="ECO:0007669"/>
    <property type="project" value="TreeGrafter"/>
</dbReference>
<dbReference type="InterPro" id="IPR000150">
    <property type="entry name" value="Cof"/>
</dbReference>
<gene>
    <name evidence="1" type="ordered locus">Olsu_1498</name>
</gene>
<sequence>MTAWKKLEDIRAAFFDVDGTLVSLEQNCEPESTKEALRRLRANGIMPFLSTGRPKYTLQPLDLGGFVAFVTINGQYCYTRERVLYKNPLNGHDVATVVGQVRQGLYPALFQEAERCYASDHSSRVRDMEHFANQSYPEGDLQWALDGDVYQINAYVYPGEEQQILDATDDLKVTRWTDKFVDVMPKHGGKSLGVLRMFDLFGLRPEETICFGDGENDLGMFGVCGTSVAMGNAYDLVKRHADHVTDDVDHDGIYNACVRLGLI</sequence>
<dbReference type="GO" id="GO:0000287">
    <property type="term" value="F:magnesium ion binding"/>
    <property type="evidence" value="ECO:0007669"/>
    <property type="project" value="TreeGrafter"/>
</dbReference>
<dbReference type="PANTHER" id="PTHR10000:SF25">
    <property type="entry name" value="PHOSPHATASE YKRA-RELATED"/>
    <property type="match status" value="1"/>
</dbReference>
<dbReference type="KEGG" id="ols:Olsu_1498"/>
<organism evidence="1 2">
    <name type="scientific">Olsenella uli (strain ATCC 49627 / DSM 7084 / CCUG 31166 / CIP 109912 / JCM 12494 / LMG 11480 / NCIMB 702895 / VPI D76D-27C)</name>
    <name type="common">Lactobacillus uli</name>
    <dbReference type="NCBI Taxonomy" id="633147"/>
    <lineage>
        <taxon>Bacteria</taxon>
        <taxon>Bacillati</taxon>
        <taxon>Actinomycetota</taxon>
        <taxon>Coriobacteriia</taxon>
        <taxon>Coriobacteriales</taxon>
        <taxon>Atopobiaceae</taxon>
        <taxon>Olsenella</taxon>
    </lineage>
</organism>
<dbReference type="AlphaFoldDB" id="E1QWU4"/>
<keyword evidence="1" id="KW-0378">Hydrolase</keyword>
<evidence type="ECO:0000313" key="2">
    <source>
        <dbReference type="Proteomes" id="UP000000333"/>
    </source>
</evidence>
<dbReference type="InterPro" id="IPR006379">
    <property type="entry name" value="HAD-SF_hydro_IIB"/>
</dbReference>